<sequence>MIEALEISKATLSLPNPDARAETETKGLRLTFSCVSENCKISLLMGSDFYWSLTHRIKRLDSSLVAIETSLGWGLFRESAMSGMIVLWFTVKRNRFRLS</sequence>
<proteinExistence type="predicted"/>
<evidence type="ECO:0000313" key="1">
    <source>
        <dbReference type="EMBL" id="GFS42031.1"/>
    </source>
</evidence>
<comment type="caution">
    <text evidence="1">The sequence shown here is derived from an EMBL/GenBank/DDBJ whole genome shotgun (WGS) entry which is preliminary data.</text>
</comment>
<dbReference type="OrthoDB" id="6430666at2759"/>
<name>A0A8X6MBJ3_9ARAC</name>
<gene>
    <name evidence="1" type="primary">AVEN_64845_1</name>
    <name evidence="1" type="ORF">TNIN_241081</name>
</gene>
<dbReference type="EMBL" id="BMAV01025511">
    <property type="protein sequence ID" value="GFS42031.1"/>
    <property type="molecule type" value="Genomic_DNA"/>
</dbReference>
<reference evidence="1" key="1">
    <citation type="submission" date="2020-08" db="EMBL/GenBank/DDBJ databases">
        <title>Multicomponent nature underlies the extraordinary mechanical properties of spider dragline silk.</title>
        <authorList>
            <person name="Kono N."/>
            <person name="Nakamura H."/>
            <person name="Mori M."/>
            <person name="Yoshida Y."/>
            <person name="Ohtoshi R."/>
            <person name="Malay A.D."/>
            <person name="Moran D.A.P."/>
            <person name="Tomita M."/>
            <person name="Numata K."/>
            <person name="Arakawa K."/>
        </authorList>
    </citation>
    <scope>NUCLEOTIDE SEQUENCE</scope>
</reference>
<protein>
    <submittedName>
        <fullName evidence="1">DUF1758 domain-containing protein</fullName>
    </submittedName>
</protein>
<accession>A0A8X6MBJ3</accession>
<dbReference type="Proteomes" id="UP000886998">
    <property type="component" value="Unassembled WGS sequence"/>
</dbReference>
<keyword evidence="2" id="KW-1185">Reference proteome</keyword>
<evidence type="ECO:0000313" key="2">
    <source>
        <dbReference type="Proteomes" id="UP000886998"/>
    </source>
</evidence>
<organism evidence="1 2">
    <name type="scientific">Trichonephila inaurata madagascariensis</name>
    <dbReference type="NCBI Taxonomy" id="2747483"/>
    <lineage>
        <taxon>Eukaryota</taxon>
        <taxon>Metazoa</taxon>
        <taxon>Ecdysozoa</taxon>
        <taxon>Arthropoda</taxon>
        <taxon>Chelicerata</taxon>
        <taxon>Arachnida</taxon>
        <taxon>Araneae</taxon>
        <taxon>Araneomorphae</taxon>
        <taxon>Entelegynae</taxon>
        <taxon>Araneoidea</taxon>
        <taxon>Nephilidae</taxon>
        <taxon>Trichonephila</taxon>
        <taxon>Trichonephila inaurata</taxon>
    </lineage>
</organism>
<dbReference type="AlphaFoldDB" id="A0A8X6MBJ3"/>